<name>A0A010S6B7_9PEZI</name>
<dbReference type="PANTHER" id="PTHR43639:SF1">
    <property type="entry name" value="SHORT-CHAIN DEHYDROGENASE_REDUCTASE FAMILY PROTEIN"/>
    <property type="match status" value="1"/>
</dbReference>
<comment type="similarity">
    <text evidence="1">Belongs to the short-chain dehydrogenases/reductases (SDR) family.</text>
</comment>
<evidence type="ECO:0000256" key="2">
    <source>
        <dbReference type="ARBA" id="ARBA00022857"/>
    </source>
</evidence>
<dbReference type="CDD" id="cd05233">
    <property type="entry name" value="SDR_c"/>
    <property type="match status" value="1"/>
</dbReference>
<organism evidence="4 5">
    <name type="scientific">Colletotrichum fioriniae PJ7</name>
    <dbReference type="NCBI Taxonomy" id="1445577"/>
    <lineage>
        <taxon>Eukaryota</taxon>
        <taxon>Fungi</taxon>
        <taxon>Dikarya</taxon>
        <taxon>Ascomycota</taxon>
        <taxon>Pezizomycotina</taxon>
        <taxon>Sordariomycetes</taxon>
        <taxon>Hypocreomycetidae</taxon>
        <taxon>Glomerellales</taxon>
        <taxon>Glomerellaceae</taxon>
        <taxon>Colletotrichum</taxon>
        <taxon>Colletotrichum acutatum species complex</taxon>
    </lineage>
</organism>
<dbReference type="InterPro" id="IPR036291">
    <property type="entry name" value="NAD(P)-bd_dom_sf"/>
</dbReference>
<dbReference type="OrthoDB" id="47007at2759"/>
<dbReference type="SUPFAM" id="SSF51735">
    <property type="entry name" value="NAD(P)-binding Rossmann-fold domains"/>
    <property type="match status" value="1"/>
</dbReference>
<protein>
    <submittedName>
        <fullName evidence="4">3-oxoacyl-(Acyl-carrier-protein) reductase</fullName>
    </submittedName>
</protein>
<accession>A0A010S6B7</accession>
<dbReference type="GO" id="GO:0016491">
    <property type="term" value="F:oxidoreductase activity"/>
    <property type="evidence" value="ECO:0007669"/>
    <property type="project" value="UniProtKB-KW"/>
</dbReference>
<gene>
    <name evidence="4" type="ORF">CFIO01_00011</name>
</gene>
<keyword evidence="2" id="KW-0521">NADP</keyword>
<evidence type="ECO:0000256" key="1">
    <source>
        <dbReference type="ARBA" id="ARBA00006484"/>
    </source>
</evidence>
<dbReference type="Gene3D" id="3.40.50.720">
    <property type="entry name" value="NAD(P)-binding Rossmann-like Domain"/>
    <property type="match status" value="1"/>
</dbReference>
<dbReference type="InterPro" id="IPR002347">
    <property type="entry name" value="SDR_fam"/>
</dbReference>
<evidence type="ECO:0000256" key="3">
    <source>
        <dbReference type="ARBA" id="ARBA00023002"/>
    </source>
</evidence>
<proteinExistence type="inferred from homology"/>
<dbReference type="AlphaFoldDB" id="A0A010S6B7"/>
<comment type="caution">
    <text evidence="4">The sequence shown here is derived from an EMBL/GenBank/DDBJ whole genome shotgun (WGS) entry which is preliminary data.</text>
</comment>
<dbReference type="Proteomes" id="UP000020467">
    <property type="component" value="Unassembled WGS sequence"/>
</dbReference>
<dbReference type="eggNOG" id="KOG1205">
    <property type="taxonomic scope" value="Eukaryota"/>
</dbReference>
<reference evidence="4 5" key="1">
    <citation type="submission" date="2014-02" db="EMBL/GenBank/DDBJ databases">
        <title>The genome sequence of Colletotrichum fioriniae PJ7.</title>
        <authorList>
            <person name="Baroncelli R."/>
            <person name="Thon M.R."/>
        </authorList>
    </citation>
    <scope>NUCLEOTIDE SEQUENCE [LARGE SCALE GENOMIC DNA]</scope>
    <source>
        <strain evidence="4 5">PJ7</strain>
    </source>
</reference>
<dbReference type="Pfam" id="PF00106">
    <property type="entry name" value="adh_short"/>
    <property type="match status" value="1"/>
</dbReference>
<dbReference type="KEGG" id="cfj:CFIO01_00011"/>
<dbReference type="EMBL" id="JARH01000012">
    <property type="protein sequence ID" value="EXF86314.1"/>
    <property type="molecule type" value="Genomic_DNA"/>
</dbReference>
<dbReference type="HOGENOM" id="CLU_1539905_0_0_1"/>
<keyword evidence="5" id="KW-1185">Reference proteome</keyword>
<evidence type="ECO:0000313" key="5">
    <source>
        <dbReference type="Proteomes" id="UP000020467"/>
    </source>
</evidence>
<sequence length="174" mass="18714">MEHDLANIKIPEQDLVDKVAIVTGASRGIGRGIAVHLASRGAYVIGTCSVPSSLCKIEALRAEVHFRYRNASKSSVPQIKGVVASLLEPREYCTAIVNAVKEYGSLNILVQNAAVVEVAPVGMITQDHIDRLLTANIEAPVFLVQALLPYFQPESRIINISSEGGRDPSPVART</sequence>
<keyword evidence="3" id="KW-0560">Oxidoreductase</keyword>
<dbReference type="PRINTS" id="PR00081">
    <property type="entry name" value="GDHRDH"/>
</dbReference>
<evidence type="ECO:0000313" key="4">
    <source>
        <dbReference type="EMBL" id="EXF86314.1"/>
    </source>
</evidence>
<dbReference type="PANTHER" id="PTHR43639">
    <property type="entry name" value="OXIDOREDUCTASE, SHORT-CHAIN DEHYDROGENASE/REDUCTASE FAMILY (AFU_ORTHOLOGUE AFUA_5G02870)"/>
    <property type="match status" value="1"/>
</dbReference>